<reference evidence="3" key="1">
    <citation type="submission" date="2022-11" db="UniProtKB">
        <authorList>
            <consortium name="WormBaseParasite"/>
        </authorList>
    </citation>
    <scope>IDENTIFICATION</scope>
</reference>
<feature type="signal peptide" evidence="1">
    <location>
        <begin position="1"/>
        <end position="20"/>
    </location>
</feature>
<dbReference type="Proteomes" id="UP000887577">
    <property type="component" value="Unplaced"/>
</dbReference>
<dbReference type="AlphaFoldDB" id="A0A914XXP5"/>
<evidence type="ECO:0000313" key="3">
    <source>
        <dbReference type="WBParaSite" id="PSU_v2.g1173.t1"/>
    </source>
</evidence>
<organism evidence="2 3">
    <name type="scientific">Panagrolaimus superbus</name>
    <dbReference type="NCBI Taxonomy" id="310955"/>
    <lineage>
        <taxon>Eukaryota</taxon>
        <taxon>Metazoa</taxon>
        <taxon>Ecdysozoa</taxon>
        <taxon>Nematoda</taxon>
        <taxon>Chromadorea</taxon>
        <taxon>Rhabditida</taxon>
        <taxon>Tylenchina</taxon>
        <taxon>Panagrolaimomorpha</taxon>
        <taxon>Panagrolaimoidea</taxon>
        <taxon>Panagrolaimidae</taxon>
        <taxon>Panagrolaimus</taxon>
    </lineage>
</organism>
<accession>A0A914XXP5</accession>
<name>A0A914XXP5_9BILA</name>
<evidence type="ECO:0000256" key="1">
    <source>
        <dbReference type="SAM" id="SignalP"/>
    </source>
</evidence>
<proteinExistence type="predicted"/>
<sequence>MQLFCLIVLALVITFVNGRAAPIQSQECTFTKSKQHSCLYFVIREDKDHAEAADYCFSEFNGGLPGIYESYEEAEEVMKRYFWWSKSNMSIPRFRFGATRRYPRLPYIYDYTYYNPLDHDGVAVDMDICIDFLTFVAL</sequence>
<protein>
    <submittedName>
        <fullName evidence="3">C-type lectin domain-containing protein</fullName>
    </submittedName>
</protein>
<evidence type="ECO:0000313" key="2">
    <source>
        <dbReference type="Proteomes" id="UP000887577"/>
    </source>
</evidence>
<keyword evidence="1" id="KW-0732">Signal</keyword>
<keyword evidence="2" id="KW-1185">Reference proteome</keyword>
<dbReference type="WBParaSite" id="PSU_v2.g1173.t1">
    <property type="protein sequence ID" value="PSU_v2.g1173.t1"/>
    <property type="gene ID" value="PSU_v2.g1173"/>
</dbReference>
<feature type="chain" id="PRO_5036757938" evidence="1">
    <location>
        <begin position="21"/>
        <end position="138"/>
    </location>
</feature>